<protein>
    <recommendedName>
        <fullName evidence="6">Large ribosomal subunit protein bL21</fullName>
    </recommendedName>
</protein>
<evidence type="ECO:0000256" key="5">
    <source>
        <dbReference type="ARBA" id="ARBA00023274"/>
    </source>
</evidence>
<evidence type="ECO:0000256" key="3">
    <source>
        <dbReference type="ARBA" id="ARBA00022884"/>
    </source>
</evidence>
<keyword evidence="2 6" id="KW-0699">rRNA-binding</keyword>
<comment type="similarity">
    <text evidence="1 6 7">Belongs to the bacterial ribosomal protein bL21 family.</text>
</comment>
<dbReference type="PROSITE" id="PS01169">
    <property type="entry name" value="RIBOSOMAL_L21"/>
    <property type="match status" value="1"/>
</dbReference>
<dbReference type="GO" id="GO:0006412">
    <property type="term" value="P:translation"/>
    <property type="evidence" value="ECO:0007669"/>
    <property type="project" value="UniProtKB-UniRule"/>
</dbReference>
<dbReference type="GO" id="GO:0019843">
    <property type="term" value="F:rRNA binding"/>
    <property type="evidence" value="ECO:0007669"/>
    <property type="project" value="UniProtKB-UniRule"/>
</dbReference>
<comment type="subunit">
    <text evidence="6">Part of the 50S ribosomal subunit. Contacts protein L20.</text>
</comment>
<dbReference type="InterPro" id="IPR036164">
    <property type="entry name" value="bL21-like_sf"/>
</dbReference>
<dbReference type="GO" id="GO:1990904">
    <property type="term" value="C:ribonucleoprotein complex"/>
    <property type="evidence" value="ECO:0007669"/>
    <property type="project" value="UniProtKB-KW"/>
</dbReference>
<evidence type="ECO:0000256" key="1">
    <source>
        <dbReference type="ARBA" id="ARBA00008563"/>
    </source>
</evidence>
<evidence type="ECO:0000313" key="10">
    <source>
        <dbReference type="Proteomes" id="UP000663722"/>
    </source>
</evidence>
<evidence type="ECO:0000256" key="7">
    <source>
        <dbReference type="RuleBase" id="RU000562"/>
    </source>
</evidence>
<evidence type="ECO:0000256" key="6">
    <source>
        <dbReference type="HAMAP-Rule" id="MF_01363"/>
    </source>
</evidence>
<gene>
    <name evidence="6 9" type="primary">rplU</name>
    <name evidence="9" type="ORF">dnm_076080</name>
</gene>
<evidence type="ECO:0000256" key="4">
    <source>
        <dbReference type="ARBA" id="ARBA00022980"/>
    </source>
</evidence>
<sequence>MYAVVSSGGKQYRVEQGDIFRVEKILGEVGSPISFDNVLMFSDGENVEIGQPVLGNVAVRGCIVEQGKAKKILVFKYKRRKRYRRTRGHRQQYTAVRIDAIEGPGSAGLIQKQESAEPEAVSPDTASE</sequence>
<dbReference type="GO" id="GO:0003735">
    <property type="term" value="F:structural constituent of ribosome"/>
    <property type="evidence" value="ECO:0007669"/>
    <property type="project" value="InterPro"/>
</dbReference>
<dbReference type="EMBL" id="CP061800">
    <property type="protein sequence ID" value="QTA91539.1"/>
    <property type="molecule type" value="Genomic_DNA"/>
</dbReference>
<dbReference type="Pfam" id="PF00829">
    <property type="entry name" value="Ribosomal_L21p"/>
    <property type="match status" value="1"/>
</dbReference>
<dbReference type="PANTHER" id="PTHR21349:SF0">
    <property type="entry name" value="LARGE RIBOSOMAL SUBUNIT PROTEIN BL21M"/>
    <property type="match status" value="1"/>
</dbReference>
<dbReference type="HAMAP" id="MF_01363">
    <property type="entry name" value="Ribosomal_bL21"/>
    <property type="match status" value="1"/>
</dbReference>
<feature type="region of interest" description="Disordered" evidence="8">
    <location>
        <begin position="106"/>
        <end position="128"/>
    </location>
</feature>
<dbReference type="PANTHER" id="PTHR21349">
    <property type="entry name" value="50S RIBOSOMAL PROTEIN L21"/>
    <property type="match status" value="1"/>
</dbReference>
<dbReference type="SUPFAM" id="SSF141091">
    <property type="entry name" value="L21p-like"/>
    <property type="match status" value="1"/>
</dbReference>
<dbReference type="GO" id="GO:0005737">
    <property type="term" value="C:cytoplasm"/>
    <property type="evidence" value="ECO:0007669"/>
    <property type="project" value="UniProtKB-ARBA"/>
</dbReference>
<keyword evidence="3 6" id="KW-0694">RNA-binding</keyword>
<keyword evidence="10" id="KW-1185">Reference proteome</keyword>
<dbReference type="KEGG" id="dmm:dnm_076080"/>
<proteinExistence type="inferred from homology"/>
<dbReference type="Proteomes" id="UP000663722">
    <property type="component" value="Chromosome"/>
</dbReference>
<comment type="function">
    <text evidence="6 7">This protein binds to 23S rRNA in the presence of protein L20.</text>
</comment>
<dbReference type="GO" id="GO:0005840">
    <property type="term" value="C:ribosome"/>
    <property type="evidence" value="ECO:0007669"/>
    <property type="project" value="UniProtKB-KW"/>
</dbReference>
<reference evidence="9" key="1">
    <citation type="journal article" date="2021" name="Microb. Physiol.">
        <title>Proteogenomic Insights into the Physiology of Marine, Sulfate-Reducing, Filamentous Desulfonema limicola and Desulfonema magnum.</title>
        <authorList>
            <person name="Schnaars V."/>
            <person name="Wohlbrand L."/>
            <person name="Scheve S."/>
            <person name="Hinrichs C."/>
            <person name="Reinhardt R."/>
            <person name="Rabus R."/>
        </authorList>
    </citation>
    <scope>NUCLEOTIDE SEQUENCE</scope>
    <source>
        <strain evidence="9">4be13</strain>
    </source>
</reference>
<evidence type="ECO:0000256" key="2">
    <source>
        <dbReference type="ARBA" id="ARBA00022730"/>
    </source>
</evidence>
<name>A0A975BUM1_9BACT</name>
<dbReference type="InterPro" id="IPR028909">
    <property type="entry name" value="bL21-like"/>
</dbReference>
<organism evidence="9 10">
    <name type="scientific">Desulfonema magnum</name>
    <dbReference type="NCBI Taxonomy" id="45655"/>
    <lineage>
        <taxon>Bacteria</taxon>
        <taxon>Pseudomonadati</taxon>
        <taxon>Thermodesulfobacteriota</taxon>
        <taxon>Desulfobacteria</taxon>
        <taxon>Desulfobacterales</taxon>
        <taxon>Desulfococcaceae</taxon>
        <taxon>Desulfonema</taxon>
    </lineage>
</organism>
<evidence type="ECO:0000313" key="9">
    <source>
        <dbReference type="EMBL" id="QTA91539.1"/>
    </source>
</evidence>
<dbReference type="RefSeq" id="WP_207683743.1">
    <property type="nucleotide sequence ID" value="NZ_CP061800.1"/>
</dbReference>
<accession>A0A975BUM1</accession>
<evidence type="ECO:0000256" key="8">
    <source>
        <dbReference type="SAM" id="MobiDB-lite"/>
    </source>
</evidence>
<dbReference type="InterPro" id="IPR001787">
    <property type="entry name" value="Ribosomal_bL21"/>
</dbReference>
<dbReference type="InterPro" id="IPR018258">
    <property type="entry name" value="Ribosomal_bL21_CS"/>
</dbReference>
<dbReference type="NCBIfam" id="TIGR00061">
    <property type="entry name" value="L21"/>
    <property type="match status" value="1"/>
</dbReference>
<dbReference type="AlphaFoldDB" id="A0A975BUM1"/>
<keyword evidence="4 6" id="KW-0689">Ribosomal protein</keyword>
<keyword evidence="5 6" id="KW-0687">Ribonucleoprotein</keyword>